<dbReference type="Gene3D" id="2.120.10.30">
    <property type="entry name" value="TolB, C-terminal domain"/>
    <property type="match status" value="1"/>
</dbReference>
<keyword evidence="5" id="KW-1185">Reference proteome</keyword>
<feature type="signal peptide" evidence="3">
    <location>
        <begin position="1"/>
        <end position="23"/>
    </location>
</feature>
<dbReference type="PANTHER" id="PTHR24104">
    <property type="entry name" value="E3 UBIQUITIN-PROTEIN LIGASE NHLRC1-RELATED"/>
    <property type="match status" value="1"/>
</dbReference>
<name>A0ABS7CFH0_9BACL</name>
<evidence type="ECO:0000256" key="1">
    <source>
        <dbReference type="ARBA" id="ARBA00022737"/>
    </source>
</evidence>
<comment type="caution">
    <text evidence="4">The sequence shown here is derived from an EMBL/GenBank/DDBJ whole genome shotgun (WGS) entry which is preliminary data.</text>
</comment>
<sequence length="319" mass="35441">MKRIIAALFIMTLLIGVTAPVTASASDTYNYSYWGDPVPSPNPYTLGRVMGGDDWNIGPLSSPQDLFVGPGNQVYIADTGNNRIVVLDEQLQISAVFREFDNNGSKDGFNQPEGVFSDEEGHIYVADTQNRRLVELTSEGRLVRIVDEPKSTLLREGFQYIPIKVAMDKALRIYVVSRGSYEGIMEFDADGLFNGFIGTNRVKFSPADLFWKRISTKAQRQQMEQFIPLEFNNLDIDGDGFIYTSTSEENSDQPIKRLNPSGVDILRSKGYFPPKGDIGTLETGSSPGSSIFVDIISDEGGMYSALDSKRGRIFTYDKD</sequence>
<proteinExistence type="predicted"/>
<keyword evidence="1" id="KW-0677">Repeat</keyword>
<dbReference type="PROSITE" id="PS51125">
    <property type="entry name" value="NHL"/>
    <property type="match status" value="2"/>
</dbReference>
<evidence type="ECO:0008006" key="6">
    <source>
        <dbReference type="Google" id="ProtNLM"/>
    </source>
</evidence>
<organism evidence="4 5">
    <name type="scientific">Paenibacillus sepulcri</name>
    <dbReference type="NCBI Taxonomy" id="359917"/>
    <lineage>
        <taxon>Bacteria</taxon>
        <taxon>Bacillati</taxon>
        <taxon>Bacillota</taxon>
        <taxon>Bacilli</taxon>
        <taxon>Bacillales</taxon>
        <taxon>Paenibacillaceae</taxon>
        <taxon>Paenibacillus</taxon>
    </lineage>
</organism>
<evidence type="ECO:0000256" key="2">
    <source>
        <dbReference type="PROSITE-ProRule" id="PRU00504"/>
    </source>
</evidence>
<evidence type="ECO:0000313" key="4">
    <source>
        <dbReference type="EMBL" id="MBW7459664.1"/>
    </source>
</evidence>
<dbReference type="EMBL" id="JAHZIK010001760">
    <property type="protein sequence ID" value="MBW7459664.1"/>
    <property type="molecule type" value="Genomic_DNA"/>
</dbReference>
<dbReference type="InterPro" id="IPR050952">
    <property type="entry name" value="TRIM-NHL_E3_ligases"/>
</dbReference>
<dbReference type="Proteomes" id="UP001519887">
    <property type="component" value="Unassembled WGS sequence"/>
</dbReference>
<feature type="repeat" description="NHL" evidence="2">
    <location>
        <begin position="100"/>
        <end position="139"/>
    </location>
</feature>
<dbReference type="SUPFAM" id="SSF101898">
    <property type="entry name" value="NHL repeat"/>
    <property type="match status" value="1"/>
</dbReference>
<dbReference type="Pfam" id="PF01436">
    <property type="entry name" value="NHL"/>
    <property type="match status" value="1"/>
</dbReference>
<keyword evidence="3" id="KW-0732">Signal</keyword>
<evidence type="ECO:0000256" key="3">
    <source>
        <dbReference type="SAM" id="SignalP"/>
    </source>
</evidence>
<evidence type="ECO:0000313" key="5">
    <source>
        <dbReference type="Proteomes" id="UP001519887"/>
    </source>
</evidence>
<protein>
    <recommendedName>
        <fullName evidence="6">SMP-30/Gluconolactonase/LRE-like region domain-containing protein</fullName>
    </recommendedName>
</protein>
<dbReference type="PANTHER" id="PTHR24104:SF25">
    <property type="entry name" value="PROTEIN LIN-41"/>
    <property type="match status" value="1"/>
</dbReference>
<reference evidence="4 5" key="1">
    <citation type="submission" date="2021-07" db="EMBL/GenBank/DDBJ databases">
        <title>Paenibacillus radiodurans sp. nov., isolated from the southeastern edge of Tengger Desert.</title>
        <authorList>
            <person name="Zhang G."/>
        </authorList>
    </citation>
    <scope>NUCLEOTIDE SEQUENCE [LARGE SCALE GENOMIC DNA]</scope>
    <source>
        <strain evidence="4 5">CCM 7311</strain>
    </source>
</reference>
<feature type="repeat" description="NHL" evidence="2">
    <location>
        <begin position="58"/>
        <end position="90"/>
    </location>
</feature>
<gene>
    <name evidence="4" type="ORF">K0U00_36955</name>
</gene>
<feature type="chain" id="PRO_5046544721" description="SMP-30/Gluconolactonase/LRE-like region domain-containing protein" evidence="3">
    <location>
        <begin position="24"/>
        <end position="319"/>
    </location>
</feature>
<dbReference type="InterPro" id="IPR011042">
    <property type="entry name" value="6-blade_b-propeller_TolB-like"/>
</dbReference>
<feature type="non-terminal residue" evidence="4">
    <location>
        <position position="319"/>
    </location>
</feature>
<dbReference type="InterPro" id="IPR001258">
    <property type="entry name" value="NHL_repeat"/>
</dbReference>
<accession>A0ABS7CFH0</accession>